<dbReference type="InterPro" id="IPR051599">
    <property type="entry name" value="Cell_Envelope_Assoc"/>
</dbReference>
<dbReference type="AlphaFoldDB" id="A0AA97ASV3"/>
<dbReference type="RefSeq" id="WP_239741311.1">
    <property type="nucleotide sequence ID" value="NZ_CP130144.1"/>
</dbReference>
<evidence type="ECO:0000259" key="1">
    <source>
        <dbReference type="Pfam" id="PF02698"/>
    </source>
</evidence>
<dbReference type="Gene3D" id="3.40.50.620">
    <property type="entry name" value="HUPs"/>
    <property type="match status" value="1"/>
</dbReference>
<dbReference type="EMBL" id="CP130144">
    <property type="protein sequence ID" value="WNZ45100.1"/>
    <property type="molecule type" value="Genomic_DNA"/>
</dbReference>
<feature type="domain" description="DUF218" evidence="1">
    <location>
        <begin position="25"/>
        <end position="124"/>
    </location>
</feature>
<accession>A0AA97ASV3</accession>
<gene>
    <name evidence="2" type="ORF">Q2T42_25255</name>
</gene>
<dbReference type="PANTHER" id="PTHR30336:SF20">
    <property type="entry name" value="DUF218 DOMAIN-CONTAINING PROTEIN"/>
    <property type="match status" value="1"/>
</dbReference>
<proteinExistence type="predicted"/>
<reference evidence="2" key="1">
    <citation type="journal article" date="2023" name="Plants (Basel)">
        <title>Genomic Analysis of Leptolyngbya boryana CZ1 Reveals Efficient Carbon Fixation Modules.</title>
        <authorList>
            <person name="Bai X."/>
            <person name="Wang H."/>
            <person name="Cheng W."/>
            <person name="Wang J."/>
            <person name="Ma M."/>
            <person name="Hu H."/>
            <person name="Song Z."/>
            <person name="Ma H."/>
            <person name="Fan Y."/>
            <person name="Du C."/>
            <person name="Xu J."/>
        </authorList>
    </citation>
    <scope>NUCLEOTIDE SEQUENCE</scope>
    <source>
        <strain evidence="2">CZ1</strain>
    </source>
</reference>
<dbReference type="PANTHER" id="PTHR30336">
    <property type="entry name" value="INNER MEMBRANE PROTEIN, PROBABLE PERMEASE"/>
    <property type="match status" value="1"/>
</dbReference>
<organism evidence="2">
    <name type="scientific">Leptolyngbya boryana CZ1</name>
    <dbReference type="NCBI Taxonomy" id="3060204"/>
    <lineage>
        <taxon>Bacteria</taxon>
        <taxon>Bacillati</taxon>
        <taxon>Cyanobacteriota</taxon>
        <taxon>Cyanophyceae</taxon>
        <taxon>Leptolyngbyales</taxon>
        <taxon>Leptolyngbyaceae</taxon>
        <taxon>Leptolyngbya group</taxon>
        <taxon>Leptolyngbya</taxon>
    </lineage>
</organism>
<dbReference type="InterPro" id="IPR003848">
    <property type="entry name" value="DUF218"/>
</dbReference>
<dbReference type="CDD" id="cd06259">
    <property type="entry name" value="YdcF-like"/>
    <property type="match status" value="1"/>
</dbReference>
<dbReference type="InterPro" id="IPR014729">
    <property type="entry name" value="Rossmann-like_a/b/a_fold"/>
</dbReference>
<protein>
    <submittedName>
        <fullName evidence="2">YdcF family protein</fullName>
    </submittedName>
</protein>
<dbReference type="GO" id="GO:0005886">
    <property type="term" value="C:plasma membrane"/>
    <property type="evidence" value="ECO:0007669"/>
    <property type="project" value="TreeGrafter"/>
</dbReference>
<evidence type="ECO:0000313" key="2">
    <source>
        <dbReference type="EMBL" id="WNZ45100.1"/>
    </source>
</evidence>
<reference evidence="2" key="2">
    <citation type="submission" date="2023-07" db="EMBL/GenBank/DDBJ databases">
        <authorList>
            <person name="Bai X.-H."/>
            <person name="Wang H.-H."/>
            <person name="Wang J."/>
            <person name="Ma M.-Y."/>
            <person name="Hu H.-H."/>
            <person name="Song Z.-L."/>
            <person name="Ma H.-G."/>
            <person name="Fan Y."/>
            <person name="Du C.-Y."/>
            <person name="Xu J.-C."/>
        </authorList>
    </citation>
    <scope>NUCLEOTIDE SEQUENCE</scope>
    <source>
        <strain evidence="2">CZ1</strain>
    </source>
</reference>
<name>A0AA97ASV3_LEPBY</name>
<dbReference type="Pfam" id="PF02698">
    <property type="entry name" value="DUF218"/>
    <property type="match status" value="1"/>
</dbReference>
<sequence>MLLLLTPFFLWMGVRSLRLHFEKPDAILVLGGSEDRELFSAQFAKSHPDLPVWISSGAPRDYAERVFRKAGVDLERLNLDYQAVDTVTNFTSVVDRLRQQNVRSVYLITSDYHMRRAQVIGEIVLGSRGINIQPISIPSTQTEEPMSKAVRDGGRAVLWVATGKTGAGFSMPKFELPTEIKQLVPEPEHKAEE</sequence>